<feature type="compositionally biased region" description="Low complexity" evidence="1">
    <location>
        <begin position="1"/>
        <end position="15"/>
    </location>
</feature>
<dbReference type="InterPro" id="IPR036869">
    <property type="entry name" value="J_dom_sf"/>
</dbReference>
<evidence type="ECO:0000259" key="3">
    <source>
        <dbReference type="PROSITE" id="PS51746"/>
    </source>
</evidence>
<dbReference type="PROSITE" id="PS00636">
    <property type="entry name" value="DNAJ_1"/>
    <property type="match status" value="1"/>
</dbReference>
<keyword evidence="5" id="KW-1185">Reference proteome</keyword>
<dbReference type="SUPFAM" id="SSF46565">
    <property type="entry name" value="Chaperone J-domain"/>
    <property type="match status" value="1"/>
</dbReference>
<feature type="domain" description="PPM-type phosphatase" evidence="3">
    <location>
        <begin position="652"/>
        <end position="876"/>
    </location>
</feature>
<dbReference type="EMBL" id="CM007364">
    <property type="protein sequence ID" value="OIW13627.1"/>
    <property type="molecule type" value="Genomic_DNA"/>
</dbReference>
<dbReference type="Gene3D" id="3.60.40.10">
    <property type="entry name" value="PPM-type phosphatase domain"/>
    <property type="match status" value="1"/>
</dbReference>
<dbReference type="PANTHER" id="PTHR12320">
    <property type="entry name" value="PROTEIN PHOSPHATASE 2C"/>
    <property type="match status" value="1"/>
</dbReference>
<protein>
    <recommendedName>
        <fullName evidence="6">PPM-type phosphatase domain-containing protein</fullName>
    </recommendedName>
</protein>
<feature type="region of interest" description="Disordered" evidence="1">
    <location>
        <begin position="371"/>
        <end position="398"/>
    </location>
</feature>
<dbReference type="Pfam" id="PF00226">
    <property type="entry name" value="DnaJ"/>
    <property type="match status" value="1"/>
</dbReference>
<evidence type="ECO:0000259" key="2">
    <source>
        <dbReference type="PROSITE" id="PS50076"/>
    </source>
</evidence>
<feature type="region of interest" description="Disordered" evidence="1">
    <location>
        <begin position="328"/>
        <end position="349"/>
    </location>
</feature>
<feature type="region of interest" description="Disordered" evidence="1">
    <location>
        <begin position="435"/>
        <end position="456"/>
    </location>
</feature>
<dbReference type="SUPFAM" id="SSF81606">
    <property type="entry name" value="PP2C-like"/>
    <property type="match status" value="1"/>
</dbReference>
<dbReference type="InterPro" id="IPR039123">
    <property type="entry name" value="PPTC7"/>
</dbReference>
<reference evidence="4 5" key="1">
    <citation type="journal article" date="2017" name="Plant Biotechnol. J.">
        <title>A comprehensive draft genome sequence for lupin (Lupinus angustifolius), an emerging health food: insights into plant-microbe interactions and legume evolution.</title>
        <authorList>
            <person name="Hane J.K."/>
            <person name="Ming Y."/>
            <person name="Kamphuis L.G."/>
            <person name="Nelson M.N."/>
            <person name="Garg G."/>
            <person name="Atkins C.A."/>
            <person name="Bayer P.E."/>
            <person name="Bravo A."/>
            <person name="Bringans S."/>
            <person name="Cannon S."/>
            <person name="Edwards D."/>
            <person name="Foley R."/>
            <person name="Gao L.L."/>
            <person name="Harrison M.J."/>
            <person name="Huang W."/>
            <person name="Hurgobin B."/>
            <person name="Li S."/>
            <person name="Liu C.W."/>
            <person name="McGrath A."/>
            <person name="Morahan G."/>
            <person name="Murray J."/>
            <person name="Weller J."/>
            <person name="Jian J."/>
            <person name="Singh K.B."/>
        </authorList>
    </citation>
    <scope>NUCLEOTIDE SEQUENCE [LARGE SCALE GENOMIC DNA]</scope>
    <source>
        <strain evidence="5">cv. Tanjil</strain>
        <tissue evidence="4">Whole plant</tissue>
    </source>
</reference>
<dbReference type="SMART" id="SM00332">
    <property type="entry name" value="PP2Cc"/>
    <property type="match status" value="1"/>
</dbReference>
<dbReference type="InterPro" id="IPR018253">
    <property type="entry name" value="DnaJ_domain_CS"/>
</dbReference>
<dbReference type="InterPro" id="IPR036457">
    <property type="entry name" value="PPM-type-like_dom_sf"/>
</dbReference>
<dbReference type="PANTHER" id="PTHR12320:SF1">
    <property type="entry name" value="PROTEIN PHOSPHATASE PTC7 HOMOLOG"/>
    <property type="match status" value="1"/>
</dbReference>
<evidence type="ECO:0000256" key="1">
    <source>
        <dbReference type="SAM" id="MobiDB-lite"/>
    </source>
</evidence>
<feature type="region of interest" description="Disordered" evidence="1">
    <location>
        <begin position="504"/>
        <end position="525"/>
    </location>
</feature>
<evidence type="ECO:0000313" key="5">
    <source>
        <dbReference type="Proteomes" id="UP000188354"/>
    </source>
</evidence>
<dbReference type="CDD" id="cd06257">
    <property type="entry name" value="DnaJ"/>
    <property type="match status" value="1"/>
</dbReference>
<dbReference type="GO" id="GO:0004722">
    <property type="term" value="F:protein serine/threonine phosphatase activity"/>
    <property type="evidence" value="ECO:0007669"/>
    <property type="project" value="TreeGrafter"/>
</dbReference>
<dbReference type="InterPro" id="IPR001623">
    <property type="entry name" value="DnaJ_domain"/>
</dbReference>
<dbReference type="GO" id="GO:0009507">
    <property type="term" value="C:chloroplast"/>
    <property type="evidence" value="ECO:0007669"/>
    <property type="project" value="TreeGrafter"/>
</dbReference>
<dbReference type="Gene3D" id="1.10.287.110">
    <property type="entry name" value="DnaJ domain"/>
    <property type="match status" value="1"/>
</dbReference>
<dbReference type="InterPro" id="IPR001932">
    <property type="entry name" value="PPM-type_phosphatase-like_dom"/>
</dbReference>
<evidence type="ECO:0008006" key="6">
    <source>
        <dbReference type="Google" id="ProtNLM"/>
    </source>
</evidence>
<dbReference type="SMART" id="SM00271">
    <property type="entry name" value="DnaJ"/>
    <property type="match status" value="1"/>
</dbReference>
<feature type="domain" description="J" evidence="2">
    <location>
        <begin position="882"/>
        <end position="951"/>
    </location>
</feature>
<dbReference type="STRING" id="3871.A0A4P1RLB7"/>
<organism evidence="4 5">
    <name type="scientific">Lupinus angustifolius</name>
    <name type="common">Narrow-leaved blue lupine</name>
    <dbReference type="NCBI Taxonomy" id="3871"/>
    <lineage>
        <taxon>Eukaryota</taxon>
        <taxon>Viridiplantae</taxon>
        <taxon>Streptophyta</taxon>
        <taxon>Embryophyta</taxon>
        <taxon>Tracheophyta</taxon>
        <taxon>Spermatophyta</taxon>
        <taxon>Magnoliopsida</taxon>
        <taxon>eudicotyledons</taxon>
        <taxon>Gunneridae</taxon>
        <taxon>Pentapetalae</taxon>
        <taxon>rosids</taxon>
        <taxon>fabids</taxon>
        <taxon>Fabales</taxon>
        <taxon>Fabaceae</taxon>
        <taxon>Papilionoideae</taxon>
        <taxon>50 kb inversion clade</taxon>
        <taxon>genistoids sensu lato</taxon>
        <taxon>core genistoids</taxon>
        <taxon>Genisteae</taxon>
        <taxon>Lupinus</taxon>
    </lineage>
</organism>
<dbReference type="AlphaFoldDB" id="A0A4P1RLB7"/>
<dbReference type="Gramene" id="OIW13627">
    <property type="protein sequence ID" value="OIW13627"/>
    <property type="gene ID" value="TanjilG_07969"/>
</dbReference>
<evidence type="ECO:0000313" key="4">
    <source>
        <dbReference type="EMBL" id="OIW13627.1"/>
    </source>
</evidence>
<proteinExistence type="predicted"/>
<dbReference type="PROSITE" id="PS51746">
    <property type="entry name" value="PPM_2"/>
    <property type="match status" value="1"/>
</dbReference>
<gene>
    <name evidence="4" type="ORF">TanjilG_07969</name>
</gene>
<dbReference type="PROSITE" id="PS50076">
    <property type="entry name" value="DNAJ_2"/>
    <property type="match status" value="1"/>
</dbReference>
<accession>A0A4P1RLB7</accession>
<feature type="region of interest" description="Disordered" evidence="1">
    <location>
        <begin position="587"/>
        <end position="612"/>
    </location>
</feature>
<name>A0A4P1RLB7_LUPAN</name>
<sequence>MHVNSISPSSSSPNSDTEDFDVLSSTVCSDGSVVFRFGNATEIREKLAELDRQKLACEDVHEEDKAGVSALLSEGVETLNTEVDHNSGEGIESYSVAVVGDADQNLQRSVNESGSVVNDTESETNVINDSQKVDRHLKLNPDEDVQHGNLNEDVAAEGNDILSVSEADSENESVVIDNDSMTSIINDSEKNGGHLKLDSVKDGQHGVLSEGVAAEGKDILSVSEADSGNDNVVIDNDSMTTIINDSQKNEGHLKLDIVKDGQHGVLSEGVAVEGNDALSVSEENFVLDNDSATIVISVSQEIDGHLKLDSVDDGQQGVVSEDVAAEGNDVPSVCEEDSEKENFVPDDVSTTNVINDSQEIDRHLELGSVKDSKQGILSEDTAADGDDVPSASPENSEMESFVIDKDSVKTVVIDSQEIDRRLKLDKVEGSQIDISSENVAAEGKDVPSVSDGEHGNLSKDVAVEDNDVPSVSEEFCEGDRQEEDVVSTVASESNMFSDLISGASGEVEDKEADKGHGKHGVTSNLTGSVDAELMSVSTSLESEQVANEEEITFPIVDDLNGASRIRSLVVLHDLVPSSDLENKIDIDNDERSDYESLSCPPAPETYSVETASQEEKSSRTELFLITGAACLPHPSKEIGFVLLAVEACPNALYGKYTPPTNNNFQALIGREDAYFISRQNWLGVADGVGQWSLEGSNTGLYIRELMEKCENIVSNHENSSTIKPAEVLIRCAAETQSSGSSAVLVAHFDGQALHAANVGNTGFVVISDGSIFKKSTPMFHEFNFPLQIVKGEDPSEIIKGYKIDLNDGDVIIIATNGLFDNLYEQEIASIISKSVQAGLSPQEIAEILGMRAQEVGKSSLTRSPFSDAAQAVGATTHADANNFYNMLSLCPKSATMDDIKRSYRSMALRYHPDVCHDVSKKEESTKMFVKLNAAYNTLSNPRLRAEYDSELLLGLRSQTSVGDEYESWRCRWQQQVIQLKRRPQKKGSWGTKIRAQNMNIKW</sequence>
<dbReference type="Proteomes" id="UP000188354">
    <property type="component" value="Chromosome LG04"/>
</dbReference>
<feature type="region of interest" description="Disordered" evidence="1">
    <location>
        <begin position="1"/>
        <end position="20"/>
    </location>
</feature>